<evidence type="ECO:0000256" key="2">
    <source>
        <dbReference type="ARBA" id="ARBA00007186"/>
    </source>
</evidence>
<dbReference type="CAZy" id="GH51">
    <property type="family name" value="Glycoside Hydrolase Family 51"/>
</dbReference>
<keyword evidence="5 10" id="KW-0378">Hydrolase</keyword>
<dbReference type="GO" id="GO:0046556">
    <property type="term" value="F:alpha-L-arabinofuranosidase activity"/>
    <property type="evidence" value="ECO:0007669"/>
    <property type="project" value="UniProtKB-EC"/>
</dbReference>
<dbReference type="InterPro" id="IPR055235">
    <property type="entry name" value="ASD1_cat"/>
</dbReference>
<dbReference type="SMR" id="Q02D67"/>
<feature type="chain" id="PRO_5004163917" description="non-reducing end alpha-L-arabinofuranosidase" evidence="8">
    <location>
        <begin position="21"/>
        <end position="508"/>
    </location>
</feature>
<evidence type="ECO:0000259" key="9">
    <source>
        <dbReference type="SMART" id="SM00813"/>
    </source>
</evidence>
<dbReference type="eggNOG" id="COG3534">
    <property type="taxonomic scope" value="Bacteria"/>
</dbReference>
<evidence type="ECO:0000256" key="8">
    <source>
        <dbReference type="SAM" id="SignalP"/>
    </source>
</evidence>
<dbReference type="SMART" id="SM00813">
    <property type="entry name" value="Alpha-L-AF_C"/>
    <property type="match status" value="1"/>
</dbReference>
<dbReference type="EC" id="3.2.1.55" evidence="4"/>
<proteinExistence type="inferred from homology"/>
<dbReference type="EMBL" id="CP000473">
    <property type="protein sequence ID" value="ABJ84616.1"/>
    <property type="molecule type" value="Genomic_DNA"/>
</dbReference>
<evidence type="ECO:0000256" key="6">
    <source>
        <dbReference type="ARBA" id="ARBA00023277"/>
    </source>
</evidence>
<comment type="catalytic activity">
    <reaction evidence="1">
        <text>Hydrolysis of terminal non-reducing alpha-L-arabinofuranoside residues in alpha-L-arabinosides.</text>
        <dbReference type="EC" id="3.2.1.55"/>
    </reaction>
</comment>
<dbReference type="InParanoid" id="Q02D67"/>
<dbReference type="AlphaFoldDB" id="Q02D67"/>
<evidence type="ECO:0000256" key="3">
    <source>
        <dbReference type="ARBA" id="ARBA00011165"/>
    </source>
</evidence>
<sequence length="508" mass="57101" precursor="true">MKTTLTILALAVAAHAQAPAARIKIDTDRRIGEVSPLVFGNFAEHLGRMIYGGIYEEGSPLSDKDGFRTDVMAAVKNLGVSILRYPGGNFASGYNWKDGVGPKDQRPVRPELAWNDIETNRFGTDEFVEYCRRIGAEPFICINAGLGTIDQAREWVEYANEERHTYWADQRRKNGHDAPWKVTYWGLGNEIDGPWQLGHKSAEEYAHFALEAAKAMRSVDRSIKLIASGSSNYGAGADWAGWNRTVVNTLRDQIDYISLHTYIGNQQNDLERFLGQSQVNIERYIDTTAAIIREAQGGRPNARPIYIAYDEWNVWYRAQNDKHLEEVYNFEDALAMGMFFNTFFRHADVVKMANLAQMVNVIAPMMTNKQGLFLQPTYFPVAEYSKQRGNIALNTFVSAPTYKVGPSELPYLDVSTTYNPGSRTLFVNVLNRSKSQDIATRVESQEGALAKSGEVWQMNNADLKATHTFGDDKKVVPTVKPLTAQVERNGLTYTFPAHSLTILKLKLE</sequence>
<dbReference type="GO" id="GO:0046373">
    <property type="term" value="P:L-arabinose metabolic process"/>
    <property type="evidence" value="ECO:0007669"/>
    <property type="project" value="InterPro"/>
</dbReference>
<evidence type="ECO:0000256" key="5">
    <source>
        <dbReference type="ARBA" id="ARBA00022801"/>
    </source>
</evidence>
<dbReference type="PANTHER" id="PTHR43576:SF3">
    <property type="entry name" value="ALPHA-L-ARABINOFURANOSIDASE C"/>
    <property type="match status" value="1"/>
</dbReference>
<dbReference type="PANTHER" id="PTHR43576">
    <property type="entry name" value="ALPHA-L-ARABINOFURANOSIDASE C-RELATED"/>
    <property type="match status" value="1"/>
</dbReference>
<dbReference type="OrthoDB" id="9758333at2"/>
<dbReference type="InterPro" id="IPR013780">
    <property type="entry name" value="Glyco_hydro_b"/>
</dbReference>
<gene>
    <name evidence="10" type="ordered locus">Acid_3644</name>
</gene>
<keyword evidence="8" id="KW-0732">Signal</keyword>
<reference evidence="10" key="1">
    <citation type="submission" date="2006-10" db="EMBL/GenBank/DDBJ databases">
        <title>Complete sequence of Solibacter usitatus Ellin6076.</title>
        <authorList>
            <consortium name="US DOE Joint Genome Institute"/>
            <person name="Copeland A."/>
            <person name="Lucas S."/>
            <person name="Lapidus A."/>
            <person name="Barry K."/>
            <person name="Detter J.C."/>
            <person name="Glavina del Rio T."/>
            <person name="Hammon N."/>
            <person name="Israni S."/>
            <person name="Dalin E."/>
            <person name="Tice H."/>
            <person name="Pitluck S."/>
            <person name="Thompson L.S."/>
            <person name="Brettin T."/>
            <person name="Bruce D."/>
            <person name="Han C."/>
            <person name="Tapia R."/>
            <person name="Gilna P."/>
            <person name="Schmutz J."/>
            <person name="Larimer F."/>
            <person name="Land M."/>
            <person name="Hauser L."/>
            <person name="Kyrpides N."/>
            <person name="Mikhailova N."/>
            <person name="Janssen P.H."/>
            <person name="Kuske C.R."/>
            <person name="Richardson P."/>
        </authorList>
    </citation>
    <scope>NUCLEOTIDE SEQUENCE</scope>
    <source>
        <strain evidence="10">Ellin6076</strain>
    </source>
</reference>
<dbReference type="SUPFAM" id="SSF51445">
    <property type="entry name" value="(Trans)glycosidases"/>
    <property type="match status" value="1"/>
</dbReference>
<comment type="subunit">
    <text evidence="3">Homohexamer; trimer of dimers.</text>
</comment>
<dbReference type="STRING" id="234267.Acid_3644"/>
<dbReference type="SUPFAM" id="SSF51011">
    <property type="entry name" value="Glycosyl hydrolase domain"/>
    <property type="match status" value="1"/>
</dbReference>
<dbReference type="GO" id="GO:0000272">
    <property type="term" value="P:polysaccharide catabolic process"/>
    <property type="evidence" value="ECO:0007669"/>
    <property type="project" value="TreeGrafter"/>
</dbReference>
<dbReference type="KEGG" id="sus:Acid_3644"/>
<dbReference type="InterPro" id="IPR010720">
    <property type="entry name" value="Alpha-L-AF_C"/>
</dbReference>
<name>Q02D67_SOLUE</name>
<organism evidence="10">
    <name type="scientific">Solibacter usitatus (strain Ellin6076)</name>
    <dbReference type="NCBI Taxonomy" id="234267"/>
    <lineage>
        <taxon>Bacteria</taxon>
        <taxon>Pseudomonadati</taxon>
        <taxon>Acidobacteriota</taxon>
        <taxon>Terriglobia</taxon>
        <taxon>Bryobacterales</taxon>
        <taxon>Solibacteraceae</taxon>
        <taxon>Candidatus Solibacter</taxon>
    </lineage>
</organism>
<evidence type="ECO:0000256" key="1">
    <source>
        <dbReference type="ARBA" id="ARBA00001462"/>
    </source>
</evidence>
<protein>
    <recommendedName>
        <fullName evidence="4">non-reducing end alpha-L-arabinofuranosidase</fullName>
        <ecNumber evidence="4">3.2.1.55</ecNumber>
    </recommendedName>
</protein>
<accession>Q02D67</accession>
<dbReference type="InterPro" id="IPR017853">
    <property type="entry name" value="GH"/>
</dbReference>
<evidence type="ECO:0000256" key="4">
    <source>
        <dbReference type="ARBA" id="ARBA00012670"/>
    </source>
</evidence>
<keyword evidence="7 10" id="KW-0326">Glycosidase</keyword>
<keyword evidence="6" id="KW-0119">Carbohydrate metabolism</keyword>
<comment type="similarity">
    <text evidence="2">Belongs to the glycosyl hydrolase 51 family.</text>
</comment>
<evidence type="ECO:0000313" key="10">
    <source>
        <dbReference type="EMBL" id="ABJ84616.1"/>
    </source>
</evidence>
<evidence type="ECO:0000256" key="7">
    <source>
        <dbReference type="ARBA" id="ARBA00023295"/>
    </source>
</evidence>
<dbReference type="HOGENOM" id="CLU_017810_1_1_0"/>
<feature type="signal peptide" evidence="8">
    <location>
        <begin position="1"/>
        <end position="20"/>
    </location>
</feature>
<feature type="domain" description="Alpha-L-arabinofuranosidase C-terminal" evidence="9">
    <location>
        <begin position="310"/>
        <end position="499"/>
    </location>
</feature>
<dbReference type="Pfam" id="PF22848">
    <property type="entry name" value="ASD1_dom"/>
    <property type="match status" value="1"/>
</dbReference>
<dbReference type="Gene3D" id="2.60.40.1180">
    <property type="entry name" value="Golgi alpha-mannosidase II"/>
    <property type="match status" value="1"/>
</dbReference>
<dbReference type="Gene3D" id="3.20.20.80">
    <property type="entry name" value="Glycosidases"/>
    <property type="match status" value="1"/>
</dbReference>
<dbReference type="Pfam" id="PF06964">
    <property type="entry name" value="Alpha-L-AF_C"/>
    <property type="match status" value="1"/>
</dbReference>